<keyword evidence="2" id="KW-1185">Reference proteome</keyword>
<reference evidence="1 2" key="1">
    <citation type="submission" date="2024-06" db="EMBL/GenBank/DDBJ databases">
        <title>The Natural Products Discovery Center: Release of the First 8490 Sequenced Strains for Exploring Actinobacteria Biosynthetic Diversity.</title>
        <authorList>
            <person name="Kalkreuter E."/>
            <person name="Kautsar S.A."/>
            <person name="Yang D."/>
            <person name="Bader C.D."/>
            <person name="Teijaro C.N."/>
            <person name="Fluegel L."/>
            <person name="Davis C.M."/>
            <person name="Simpson J.R."/>
            <person name="Lauterbach L."/>
            <person name="Steele A.D."/>
            <person name="Gui C."/>
            <person name="Meng S."/>
            <person name="Li G."/>
            <person name="Viehrig K."/>
            <person name="Ye F."/>
            <person name="Su P."/>
            <person name="Kiefer A.F."/>
            <person name="Nichols A."/>
            <person name="Cepeda A.J."/>
            <person name="Yan W."/>
            <person name="Fan B."/>
            <person name="Jiang Y."/>
            <person name="Adhikari A."/>
            <person name="Zheng C.-J."/>
            <person name="Schuster L."/>
            <person name="Cowan T.M."/>
            <person name="Smanski M.J."/>
            <person name="Chevrette M.G."/>
            <person name="De Carvalho L.P.S."/>
            <person name="Shen B."/>
        </authorList>
    </citation>
    <scope>NUCLEOTIDE SEQUENCE [LARGE SCALE GENOMIC DNA]</scope>
    <source>
        <strain evidence="1 2">NPDC048946</strain>
    </source>
</reference>
<evidence type="ECO:0000313" key="1">
    <source>
        <dbReference type="EMBL" id="MEU8135012.1"/>
    </source>
</evidence>
<gene>
    <name evidence="1" type="ORF">AB0C36_16030</name>
</gene>
<name>A0ABV3DHU9_9ACTN</name>
<dbReference type="RefSeq" id="WP_358354186.1">
    <property type="nucleotide sequence ID" value="NZ_JBEZFP010000035.1"/>
</dbReference>
<evidence type="ECO:0008006" key="3">
    <source>
        <dbReference type="Google" id="ProtNLM"/>
    </source>
</evidence>
<evidence type="ECO:0000313" key="2">
    <source>
        <dbReference type="Proteomes" id="UP001551482"/>
    </source>
</evidence>
<dbReference type="EMBL" id="JBEZFP010000035">
    <property type="protein sequence ID" value="MEU8135012.1"/>
    <property type="molecule type" value="Genomic_DNA"/>
</dbReference>
<sequence>MSRWAVGDAPHVLTFDAPTLTVVVEVYPLGPRRRILGQLTVPRRVCLEVRHAEGVRTVLTDGFGRFTMTDLPSGLIGFVAYTASGRREATHWTAI</sequence>
<comment type="caution">
    <text evidence="1">The sequence shown here is derived from an EMBL/GenBank/DDBJ whole genome shotgun (WGS) entry which is preliminary data.</text>
</comment>
<dbReference type="Proteomes" id="UP001551482">
    <property type="component" value="Unassembled WGS sequence"/>
</dbReference>
<organism evidence="1 2">
    <name type="scientific">Streptodolium elevatio</name>
    <dbReference type="NCBI Taxonomy" id="3157996"/>
    <lineage>
        <taxon>Bacteria</taxon>
        <taxon>Bacillati</taxon>
        <taxon>Actinomycetota</taxon>
        <taxon>Actinomycetes</taxon>
        <taxon>Kitasatosporales</taxon>
        <taxon>Streptomycetaceae</taxon>
        <taxon>Streptodolium</taxon>
    </lineage>
</organism>
<protein>
    <recommendedName>
        <fullName evidence="3">Carboxypeptidase regulatory-like domain-containing protein</fullName>
    </recommendedName>
</protein>
<proteinExistence type="predicted"/>
<accession>A0ABV3DHU9</accession>